<dbReference type="InterPro" id="IPR004681">
    <property type="entry name" value="TRAP_DctM"/>
</dbReference>
<sequence length="90" mass="9606">MLIVPLLLPVANYYGVDLLHLGLLTVCNLAVGLITPPFGGNLFVSASVSRVPVNKMYRCIIPFIIAGFTVTLVVTYFPAMTVGLLALLKG</sequence>
<dbReference type="EMBL" id="VSSQ01090112">
    <property type="protein sequence ID" value="MPN36147.1"/>
    <property type="molecule type" value="Genomic_DNA"/>
</dbReference>
<name>A0A645HAU3_9ZZZZ</name>
<evidence type="ECO:0000256" key="5">
    <source>
        <dbReference type="ARBA" id="ARBA00022989"/>
    </source>
</evidence>
<gene>
    <name evidence="9" type="primary">dctM_89</name>
    <name evidence="9" type="ORF">SDC9_183654</name>
</gene>
<evidence type="ECO:0000256" key="1">
    <source>
        <dbReference type="ARBA" id="ARBA00004429"/>
    </source>
</evidence>
<accession>A0A645HAU3</accession>
<feature type="transmembrane region" description="Helical" evidence="7">
    <location>
        <begin position="20"/>
        <end position="44"/>
    </location>
</feature>
<keyword evidence="6 7" id="KW-0472">Membrane</keyword>
<dbReference type="PANTHER" id="PTHR33362">
    <property type="entry name" value="SIALIC ACID TRAP TRANSPORTER PERMEASE PROTEIN SIAT-RELATED"/>
    <property type="match status" value="1"/>
</dbReference>
<feature type="domain" description="TRAP C4-dicarboxylate transport system permease DctM subunit" evidence="8">
    <location>
        <begin position="2"/>
        <end position="80"/>
    </location>
</feature>
<evidence type="ECO:0000259" key="8">
    <source>
        <dbReference type="Pfam" id="PF06808"/>
    </source>
</evidence>
<keyword evidence="2" id="KW-1003">Cell membrane</keyword>
<keyword evidence="3" id="KW-0997">Cell inner membrane</keyword>
<reference evidence="9" key="1">
    <citation type="submission" date="2019-08" db="EMBL/GenBank/DDBJ databases">
        <authorList>
            <person name="Kucharzyk K."/>
            <person name="Murdoch R.W."/>
            <person name="Higgins S."/>
            <person name="Loffler F."/>
        </authorList>
    </citation>
    <scope>NUCLEOTIDE SEQUENCE</scope>
</reference>
<comment type="subcellular location">
    <subcellularLocation>
        <location evidence="1">Cell inner membrane</location>
        <topology evidence="1">Multi-pass membrane protein</topology>
    </subcellularLocation>
</comment>
<proteinExistence type="predicted"/>
<evidence type="ECO:0000313" key="9">
    <source>
        <dbReference type="EMBL" id="MPN36147.1"/>
    </source>
</evidence>
<protein>
    <submittedName>
        <fullName evidence="9">C4-dicarboxylate TRAP transporter large permease protein DctM</fullName>
    </submittedName>
</protein>
<dbReference type="PANTHER" id="PTHR33362:SF2">
    <property type="entry name" value="TRAP TRANSPORTER LARGE PERMEASE PROTEIN"/>
    <property type="match status" value="1"/>
</dbReference>
<keyword evidence="4 7" id="KW-0812">Transmembrane</keyword>
<dbReference type="GO" id="GO:0005886">
    <property type="term" value="C:plasma membrane"/>
    <property type="evidence" value="ECO:0007669"/>
    <property type="project" value="UniProtKB-SubCell"/>
</dbReference>
<dbReference type="Pfam" id="PF06808">
    <property type="entry name" value="DctM"/>
    <property type="match status" value="1"/>
</dbReference>
<evidence type="ECO:0000256" key="6">
    <source>
        <dbReference type="ARBA" id="ARBA00023136"/>
    </source>
</evidence>
<dbReference type="GO" id="GO:0022857">
    <property type="term" value="F:transmembrane transporter activity"/>
    <property type="evidence" value="ECO:0007669"/>
    <property type="project" value="TreeGrafter"/>
</dbReference>
<evidence type="ECO:0000256" key="3">
    <source>
        <dbReference type="ARBA" id="ARBA00022519"/>
    </source>
</evidence>
<evidence type="ECO:0000256" key="7">
    <source>
        <dbReference type="SAM" id="Phobius"/>
    </source>
</evidence>
<comment type="caution">
    <text evidence="9">The sequence shown here is derived from an EMBL/GenBank/DDBJ whole genome shotgun (WGS) entry which is preliminary data.</text>
</comment>
<evidence type="ECO:0000256" key="2">
    <source>
        <dbReference type="ARBA" id="ARBA00022475"/>
    </source>
</evidence>
<dbReference type="AlphaFoldDB" id="A0A645HAU3"/>
<evidence type="ECO:0000256" key="4">
    <source>
        <dbReference type="ARBA" id="ARBA00022692"/>
    </source>
</evidence>
<keyword evidence="5 7" id="KW-1133">Transmembrane helix</keyword>
<dbReference type="InterPro" id="IPR010656">
    <property type="entry name" value="DctM"/>
</dbReference>
<organism evidence="9">
    <name type="scientific">bioreactor metagenome</name>
    <dbReference type="NCBI Taxonomy" id="1076179"/>
    <lineage>
        <taxon>unclassified sequences</taxon>
        <taxon>metagenomes</taxon>
        <taxon>ecological metagenomes</taxon>
    </lineage>
</organism>
<feature type="transmembrane region" description="Helical" evidence="7">
    <location>
        <begin position="56"/>
        <end position="79"/>
    </location>
</feature>